<dbReference type="InterPro" id="IPR001789">
    <property type="entry name" value="Sig_transdc_resp-reg_receiver"/>
</dbReference>
<organism evidence="4 5">
    <name type="scientific">Aromatoleum toluvorans</name>
    <dbReference type="NCBI Taxonomy" id="92002"/>
    <lineage>
        <taxon>Bacteria</taxon>
        <taxon>Pseudomonadati</taxon>
        <taxon>Pseudomonadota</taxon>
        <taxon>Betaproteobacteria</taxon>
        <taxon>Rhodocyclales</taxon>
        <taxon>Rhodocyclaceae</taxon>
        <taxon>Aromatoleum</taxon>
    </lineage>
</organism>
<dbReference type="Proteomes" id="UP000623795">
    <property type="component" value="Unassembled WGS sequence"/>
</dbReference>
<dbReference type="PANTHER" id="PTHR44591">
    <property type="entry name" value="STRESS RESPONSE REGULATOR PROTEIN 1"/>
    <property type="match status" value="1"/>
</dbReference>
<dbReference type="InterPro" id="IPR050595">
    <property type="entry name" value="Bact_response_regulator"/>
</dbReference>
<dbReference type="PANTHER" id="PTHR44591:SF3">
    <property type="entry name" value="RESPONSE REGULATORY DOMAIN-CONTAINING PROTEIN"/>
    <property type="match status" value="1"/>
</dbReference>
<gene>
    <name evidence="4" type="ORF">GPA22_03215</name>
</gene>
<protein>
    <submittedName>
        <fullName evidence="4">Response regulator</fullName>
    </submittedName>
</protein>
<feature type="domain" description="Response regulatory" evidence="3">
    <location>
        <begin position="268"/>
        <end position="384"/>
    </location>
</feature>
<comment type="caution">
    <text evidence="4">The sequence shown here is derived from an EMBL/GenBank/DDBJ whole genome shotgun (WGS) entry which is preliminary data.</text>
</comment>
<dbReference type="Pfam" id="PF00072">
    <property type="entry name" value="Response_reg"/>
    <property type="match status" value="1"/>
</dbReference>
<evidence type="ECO:0000259" key="3">
    <source>
        <dbReference type="PROSITE" id="PS50110"/>
    </source>
</evidence>
<proteinExistence type="predicted"/>
<accession>A0ABX1PWZ6</accession>
<dbReference type="CDD" id="cd00156">
    <property type="entry name" value="REC"/>
    <property type="match status" value="1"/>
</dbReference>
<evidence type="ECO:0000313" key="4">
    <source>
        <dbReference type="EMBL" id="NMG42744.1"/>
    </source>
</evidence>
<dbReference type="SMART" id="SM00448">
    <property type="entry name" value="REC"/>
    <property type="match status" value="1"/>
</dbReference>
<evidence type="ECO:0000256" key="1">
    <source>
        <dbReference type="ARBA" id="ARBA00022553"/>
    </source>
</evidence>
<evidence type="ECO:0000256" key="2">
    <source>
        <dbReference type="PROSITE-ProRule" id="PRU00169"/>
    </source>
</evidence>
<dbReference type="RefSeq" id="WP_169254664.1">
    <property type="nucleotide sequence ID" value="NZ_WTVN01000003.1"/>
</dbReference>
<keyword evidence="1 2" id="KW-0597">Phosphoprotein</keyword>
<reference evidence="4 5" key="1">
    <citation type="submission" date="2019-12" db="EMBL/GenBank/DDBJ databases">
        <title>Comparative genomics gives insights into the taxonomy of the Azoarcus-Aromatoleum group and reveals separate origins of nif in the plant-associated Azoarcus and non-plant-associated Aromatoleum sub-groups.</title>
        <authorList>
            <person name="Lafos M."/>
            <person name="Maluk M."/>
            <person name="Batista M."/>
            <person name="Junghare M."/>
            <person name="Carmona M."/>
            <person name="Faoro H."/>
            <person name="Cruz L.M."/>
            <person name="Battistoni F."/>
            <person name="De Souza E."/>
            <person name="Pedrosa F."/>
            <person name="Chen W.-M."/>
            <person name="Poole P.S."/>
            <person name="Dixon R.A."/>
            <person name="James E.K."/>
        </authorList>
    </citation>
    <scope>NUCLEOTIDE SEQUENCE [LARGE SCALE GENOMIC DNA]</scope>
    <source>
        <strain evidence="4 5">Td21</strain>
    </source>
</reference>
<name>A0ABX1PWZ6_9RHOO</name>
<dbReference type="PROSITE" id="PS50110">
    <property type="entry name" value="RESPONSE_REGULATORY"/>
    <property type="match status" value="1"/>
</dbReference>
<dbReference type="EMBL" id="WTVN01000003">
    <property type="protein sequence ID" value="NMG42744.1"/>
    <property type="molecule type" value="Genomic_DNA"/>
</dbReference>
<evidence type="ECO:0000313" key="5">
    <source>
        <dbReference type="Proteomes" id="UP000623795"/>
    </source>
</evidence>
<dbReference type="Gene3D" id="3.40.50.2300">
    <property type="match status" value="1"/>
</dbReference>
<feature type="modified residue" description="4-aspartylphosphate" evidence="2">
    <location>
        <position position="317"/>
    </location>
</feature>
<dbReference type="SUPFAM" id="SSF52172">
    <property type="entry name" value="CheY-like"/>
    <property type="match status" value="1"/>
</dbReference>
<keyword evidence="5" id="KW-1185">Reference proteome</keyword>
<sequence length="392" mass="43789">MNGTARILVASDVAVDASLVRKLLSDEFENVSLSTLPDKSVEDFERVKPQVLVLAFNSLEKAERYYLGLYRLGTLVHGHPHRTLILCNKDDLKRVYELCKREYFDDYILFWPMTHDTPRLPMAVIHALRQMTAAGAGTPTARELAAQARHIAELEEQLRQYASKGGQQIEHVSRSFRHAGSEIGAAIDGFSRRMAMGEFRDVVEIKDQGGFERELSRLKTDEVERRLEEAGSAVRPLTLWIDSIEEAFRPQLQAARELQSLADRIPPVVLVVDDDELQHKLIGRLLGDMQLEILYASSGTEALGVLRRRRPDLILMDVNLPDFSGVEATRRLKSNAALANVPVVMITGRAEKSVVVDSLKAGAVDFVVKPVDRETLQGKLRSYLDLPAPSAG</sequence>
<dbReference type="InterPro" id="IPR011006">
    <property type="entry name" value="CheY-like_superfamily"/>
</dbReference>